<reference evidence="2" key="1">
    <citation type="journal article" date="2019" name="Int. J. Syst. Evol. Microbiol.">
        <title>The Global Catalogue of Microorganisms (GCM) 10K type strain sequencing project: providing services to taxonomists for standard genome sequencing and annotation.</title>
        <authorList>
            <consortium name="The Broad Institute Genomics Platform"/>
            <consortium name="The Broad Institute Genome Sequencing Center for Infectious Disease"/>
            <person name="Wu L."/>
            <person name="Ma J."/>
        </authorList>
    </citation>
    <scope>NUCLEOTIDE SEQUENCE [LARGE SCALE GENOMIC DNA]</scope>
    <source>
        <strain evidence="2">CGMCC 4.7329</strain>
    </source>
</reference>
<evidence type="ECO:0000313" key="2">
    <source>
        <dbReference type="Proteomes" id="UP000658127"/>
    </source>
</evidence>
<evidence type="ECO:0000313" key="1">
    <source>
        <dbReference type="EMBL" id="GGN97863.1"/>
    </source>
</evidence>
<keyword evidence="2" id="KW-1185">Reference proteome</keyword>
<dbReference type="Proteomes" id="UP000658127">
    <property type="component" value="Unassembled WGS sequence"/>
</dbReference>
<sequence length="60" mass="7169">MWLAARREPRSPERFRIDAALRVRLAYWRGNASALHRELRQRERDGGHRRRAVYVAPCDP</sequence>
<proteinExistence type="predicted"/>
<protein>
    <submittedName>
        <fullName evidence="1">Uncharacterized protein</fullName>
    </submittedName>
</protein>
<comment type="caution">
    <text evidence="1">The sequence shown here is derived from an EMBL/GenBank/DDBJ whole genome shotgun (WGS) entry which is preliminary data.</text>
</comment>
<dbReference type="EMBL" id="BMNE01000011">
    <property type="protein sequence ID" value="GGN97863.1"/>
    <property type="molecule type" value="Genomic_DNA"/>
</dbReference>
<gene>
    <name evidence="1" type="ORF">GCM10011610_64280</name>
</gene>
<accession>A0ABQ2KZL7</accession>
<name>A0ABQ2KZL7_9NOCA</name>
<organism evidence="1 2">
    <name type="scientific">Nocardia rhizosphaerihabitans</name>
    <dbReference type="NCBI Taxonomy" id="1691570"/>
    <lineage>
        <taxon>Bacteria</taxon>
        <taxon>Bacillati</taxon>
        <taxon>Actinomycetota</taxon>
        <taxon>Actinomycetes</taxon>
        <taxon>Mycobacteriales</taxon>
        <taxon>Nocardiaceae</taxon>
        <taxon>Nocardia</taxon>
    </lineage>
</organism>